<proteinExistence type="predicted"/>
<evidence type="ECO:0000256" key="1">
    <source>
        <dbReference type="SAM" id="MobiDB-lite"/>
    </source>
</evidence>
<comment type="caution">
    <text evidence="3">The sequence shown here is derived from an EMBL/GenBank/DDBJ whole genome shotgun (WGS) entry which is preliminary data.</text>
</comment>
<keyword evidence="2" id="KW-0472">Membrane</keyword>
<feature type="region of interest" description="Disordered" evidence="1">
    <location>
        <begin position="83"/>
        <end position="128"/>
    </location>
</feature>
<accession>A0AA44ZEE0</accession>
<organism evidence="3 4">
    <name type="scientific">Cutibacterium acnes</name>
    <name type="common">Propionibacterium acnes</name>
    <dbReference type="NCBI Taxonomy" id="1747"/>
    <lineage>
        <taxon>Bacteria</taxon>
        <taxon>Bacillati</taxon>
        <taxon>Actinomycetota</taxon>
        <taxon>Actinomycetes</taxon>
        <taxon>Propionibacteriales</taxon>
        <taxon>Propionibacteriaceae</taxon>
        <taxon>Cutibacterium</taxon>
    </lineage>
</organism>
<dbReference type="EMBL" id="LKVB01000005">
    <property type="protein sequence ID" value="PHJ27051.1"/>
    <property type="molecule type" value="Genomic_DNA"/>
</dbReference>
<dbReference type="Pfam" id="PF11298">
    <property type="entry name" value="DUF3099"/>
    <property type="match status" value="1"/>
</dbReference>
<evidence type="ECO:0000313" key="3">
    <source>
        <dbReference type="EMBL" id="PHJ27051.1"/>
    </source>
</evidence>
<evidence type="ECO:0000256" key="2">
    <source>
        <dbReference type="SAM" id="Phobius"/>
    </source>
</evidence>
<name>A0AA44ZEE0_CUTAC</name>
<keyword evidence="2" id="KW-1133">Transmembrane helix</keyword>
<dbReference type="InterPro" id="IPR021449">
    <property type="entry name" value="DUF3099"/>
</dbReference>
<evidence type="ECO:0000313" key="4">
    <source>
        <dbReference type="Proteomes" id="UP000223982"/>
    </source>
</evidence>
<sequence>MSDAARVRWRRRHHDDRHSITSAKKSASEDLEMRQRRYLWSMLVRTVCFIGLVITPNPWRWSFLLGAAVIPAIAVVLGNAADRRTTDTLPSRQDEEPHGELGPAMTIHGEVDEDWSGPADTAGNKARS</sequence>
<feature type="compositionally biased region" description="Basic and acidic residues" evidence="1">
    <location>
        <begin position="83"/>
        <end position="99"/>
    </location>
</feature>
<feature type="transmembrane region" description="Helical" evidence="2">
    <location>
        <begin position="61"/>
        <end position="81"/>
    </location>
</feature>
<dbReference type="AlphaFoldDB" id="A0AA44ZEE0"/>
<gene>
    <name evidence="3" type="ORF">APS60_08035</name>
</gene>
<feature type="transmembrane region" description="Helical" evidence="2">
    <location>
        <begin position="38"/>
        <end position="55"/>
    </location>
</feature>
<keyword evidence="2" id="KW-0812">Transmembrane</keyword>
<reference evidence="3 4" key="1">
    <citation type="submission" date="2017-02" db="EMBL/GenBank/DDBJ databases">
        <title>Prevalence of linear plasmids in Propionibacterium acnes isolates obtained from cancerous prostatic tissue.</title>
        <authorList>
            <person name="Davidsson S."/>
            <person name="Bruggemann H."/>
        </authorList>
    </citation>
    <scope>NUCLEOTIDE SEQUENCE [LARGE SCALE GENOMIC DNA]</scope>
    <source>
        <strain evidence="3 4">09-9</strain>
    </source>
</reference>
<protein>
    <recommendedName>
        <fullName evidence="5">DUF3099 domain-containing protein</fullName>
    </recommendedName>
</protein>
<dbReference type="Proteomes" id="UP000223982">
    <property type="component" value="Unassembled WGS sequence"/>
</dbReference>
<evidence type="ECO:0008006" key="5">
    <source>
        <dbReference type="Google" id="ProtNLM"/>
    </source>
</evidence>